<organism evidence="1 2">
    <name type="scientific">Athelia psychrophila</name>
    <dbReference type="NCBI Taxonomy" id="1759441"/>
    <lineage>
        <taxon>Eukaryota</taxon>
        <taxon>Fungi</taxon>
        <taxon>Dikarya</taxon>
        <taxon>Basidiomycota</taxon>
        <taxon>Agaricomycotina</taxon>
        <taxon>Agaricomycetes</taxon>
        <taxon>Agaricomycetidae</taxon>
        <taxon>Atheliales</taxon>
        <taxon>Atheliaceae</taxon>
        <taxon>Athelia</taxon>
    </lineage>
</organism>
<sequence length="116" mass="13075">MRRREEIRATNLAKEAKFLTFVPPTTAATPPTPLLVKFASLFHSITVDVKAKATLMRPGLNYRNSYDFPAPEHPGASITSICLTVPPGCPPKARRILMDPKERGNLWERCYDEHKN</sequence>
<reference evidence="1 2" key="1">
    <citation type="journal article" date="2016" name="Mol. Biol. Evol.">
        <title>Comparative Genomics of Early-Diverging Mushroom-Forming Fungi Provides Insights into the Origins of Lignocellulose Decay Capabilities.</title>
        <authorList>
            <person name="Nagy L.G."/>
            <person name="Riley R."/>
            <person name="Tritt A."/>
            <person name="Adam C."/>
            <person name="Daum C."/>
            <person name="Floudas D."/>
            <person name="Sun H."/>
            <person name="Yadav J.S."/>
            <person name="Pangilinan J."/>
            <person name="Larsson K.H."/>
            <person name="Matsuura K."/>
            <person name="Barry K."/>
            <person name="Labutti K."/>
            <person name="Kuo R."/>
            <person name="Ohm R.A."/>
            <person name="Bhattacharya S.S."/>
            <person name="Shirouzu T."/>
            <person name="Yoshinaga Y."/>
            <person name="Martin F.M."/>
            <person name="Grigoriev I.V."/>
            <person name="Hibbett D.S."/>
        </authorList>
    </citation>
    <scope>NUCLEOTIDE SEQUENCE [LARGE SCALE GENOMIC DNA]</scope>
    <source>
        <strain evidence="1 2">CBS 109695</strain>
    </source>
</reference>
<name>A0A165XLG7_9AGAM</name>
<evidence type="ECO:0000313" key="2">
    <source>
        <dbReference type="Proteomes" id="UP000076532"/>
    </source>
</evidence>
<dbReference type="Proteomes" id="UP000076532">
    <property type="component" value="Unassembled WGS sequence"/>
</dbReference>
<dbReference type="EMBL" id="KV417716">
    <property type="protein sequence ID" value="KZP08668.1"/>
    <property type="molecule type" value="Genomic_DNA"/>
</dbReference>
<proteinExistence type="predicted"/>
<evidence type="ECO:0000313" key="1">
    <source>
        <dbReference type="EMBL" id="KZP08668.1"/>
    </source>
</evidence>
<dbReference type="AlphaFoldDB" id="A0A165XLG7"/>
<accession>A0A165XLG7</accession>
<dbReference type="OrthoDB" id="3320923at2759"/>
<keyword evidence="2" id="KW-1185">Reference proteome</keyword>
<gene>
    <name evidence="1" type="ORF">FIBSPDRAFT_1052258</name>
</gene>
<protein>
    <submittedName>
        <fullName evidence="1">Uncharacterized protein</fullName>
    </submittedName>
</protein>